<dbReference type="RefSeq" id="WP_117420200.1">
    <property type="nucleotide sequence ID" value="NZ_QOHO01000136.1"/>
</dbReference>
<dbReference type="PROSITE" id="PS50887">
    <property type="entry name" value="GGDEF"/>
    <property type="match status" value="1"/>
</dbReference>
<sequence>MDAESRKTLVAIQNMLEQLLSGQPADTIGFKTPMPELQKITEQLNQLSRNLDEMNNLAADLSEGWLDGTLPPRHNYMAGPLKQLHSQLSIFTWSLRQLQAGYVVGKLENTGELFAALNGIIDQAATLSTQETDDAASVNSWRYHQLLQTLDLLHIMILEVDNSGHVVYANRSAKEKLGDIQFITVEQAGNKVLELVAQNKEGNAFPVHREIYEESSNLWYRVTSDRFLFPNGHAFYFNTIEDITEWIVKEHQLKMSAEMDELTGVYNRKVGWEALEQILAHPEQAGTHCIAFIDIDGLKAINDRYGHSEGDYTIKSIASALLSTIRVSDDVCRYGGDEFFIIFKNCTEETAKSIMVRSDEQVKVLNIQAQKPYKLSFSYGIIPVTNFSESAAELLKRADHKMYLDKKRKRLNGNNTNPNNVNSP</sequence>
<dbReference type="CDD" id="cd01949">
    <property type="entry name" value="GGDEF"/>
    <property type="match status" value="1"/>
</dbReference>
<name>A0A3E2N3W8_9FIRM</name>
<proteinExistence type="predicted"/>
<feature type="coiled-coil region" evidence="1">
    <location>
        <begin position="37"/>
        <end position="64"/>
    </location>
</feature>
<gene>
    <name evidence="3" type="ORF">DS742_28065</name>
</gene>
<dbReference type="Gene3D" id="3.30.70.270">
    <property type="match status" value="1"/>
</dbReference>
<dbReference type="AlphaFoldDB" id="A0A3E2N3W8"/>
<dbReference type="SMART" id="SM00267">
    <property type="entry name" value="GGDEF"/>
    <property type="match status" value="1"/>
</dbReference>
<dbReference type="InterPro" id="IPR000160">
    <property type="entry name" value="GGDEF_dom"/>
</dbReference>
<keyword evidence="1" id="KW-0175">Coiled coil</keyword>
<evidence type="ECO:0000259" key="2">
    <source>
        <dbReference type="PROSITE" id="PS50887"/>
    </source>
</evidence>
<dbReference type="GO" id="GO:1902201">
    <property type="term" value="P:negative regulation of bacterial-type flagellum-dependent cell motility"/>
    <property type="evidence" value="ECO:0007669"/>
    <property type="project" value="TreeGrafter"/>
</dbReference>
<accession>A0A3E2N3W8</accession>
<dbReference type="PANTHER" id="PTHR45138">
    <property type="entry name" value="REGULATORY COMPONENTS OF SENSORY TRANSDUCTION SYSTEM"/>
    <property type="match status" value="1"/>
</dbReference>
<dbReference type="NCBIfam" id="TIGR00254">
    <property type="entry name" value="GGDEF"/>
    <property type="match status" value="1"/>
</dbReference>
<dbReference type="InterPro" id="IPR043128">
    <property type="entry name" value="Rev_trsase/Diguanyl_cyclase"/>
</dbReference>
<comment type="caution">
    <text evidence="3">The sequence shown here is derived from an EMBL/GenBank/DDBJ whole genome shotgun (WGS) entry which is preliminary data.</text>
</comment>
<dbReference type="InterPro" id="IPR050469">
    <property type="entry name" value="Diguanylate_Cyclase"/>
</dbReference>
<organism evidence="3 4">
    <name type="scientific">Lacrimispora amygdalina</name>
    <dbReference type="NCBI Taxonomy" id="253257"/>
    <lineage>
        <taxon>Bacteria</taxon>
        <taxon>Bacillati</taxon>
        <taxon>Bacillota</taxon>
        <taxon>Clostridia</taxon>
        <taxon>Lachnospirales</taxon>
        <taxon>Lachnospiraceae</taxon>
        <taxon>Lacrimispora</taxon>
    </lineage>
</organism>
<dbReference type="EMBL" id="QOHO01000136">
    <property type="protein sequence ID" value="RFZ75611.1"/>
    <property type="molecule type" value="Genomic_DNA"/>
</dbReference>
<reference evidence="3 4" key="1">
    <citation type="submission" date="2018-07" db="EMBL/GenBank/DDBJ databases">
        <title>New species, Clostridium PI-S10-A1B.</title>
        <authorList>
            <person name="Krishna G."/>
            <person name="Summeta K."/>
            <person name="Shikha S."/>
            <person name="Prabhu P.B."/>
            <person name="Suresh K."/>
        </authorList>
    </citation>
    <scope>NUCLEOTIDE SEQUENCE [LARGE SCALE GENOMIC DNA]</scope>
    <source>
        <strain evidence="3 4">PI-S10-A1B</strain>
    </source>
</reference>
<dbReference type="GO" id="GO:0005886">
    <property type="term" value="C:plasma membrane"/>
    <property type="evidence" value="ECO:0007669"/>
    <property type="project" value="TreeGrafter"/>
</dbReference>
<dbReference type="InterPro" id="IPR029787">
    <property type="entry name" value="Nucleotide_cyclase"/>
</dbReference>
<evidence type="ECO:0000313" key="3">
    <source>
        <dbReference type="EMBL" id="RFZ75611.1"/>
    </source>
</evidence>
<evidence type="ECO:0000256" key="1">
    <source>
        <dbReference type="SAM" id="Coils"/>
    </source>
</evidence>
<dbReference type="Proteomes" id="UP000260680">
    <property type="component" value="Unassembled WGS sequence"/>
</dbReference>
<protein>
    <submittedName>
        <fullName evidence="3">Diguanylate cyclase</fullName>
    </submittedName>
</protein>
<dbReference type="OrthoDB" id="9805474at2"/>
<dbReference type="Pfam" id="PF00990">
    <property type="entry name" value="GGDEF"/>
    <property type="match status" value="1"/>
</dbReference>
<dbReference type="PANTHER" id="PTHR45138:SF23">
    <property type="entry name" value="SIGNALING PROTEIN"/>
    <property type="match status" value="1"/>
</dbReference>
<feature type="domain" description="GGDEF" evidence="2">
    <location>
        <begin position="286"/>
        <end position="421"/>
    </location>
</feature>
<dbReference type="SUPFAM" id="SSF55073">
    <property type="entry name" value="Nucleotide cyclase"/>
    <property type="match status" value="1"/>
</dbReference>
<evidence type="ECO:0000313" key="4">
    <source>
        <dbReference type="Proteomes" id="UP000260680"/>
    </source>
</evidence>
<dbReference type="GO" id="GO:0043709">
    <property type="term" value="P:cell adhesion involved in single-species biofilm formation"/>
    <property type="evidence" value="ECO:0007669"/>
    <property type="project" value="TreeGrafter"/>
</dbReference>
<dbReference type="GO" id="GO:0052621">
    <property type="term" value="F:diguanylate cyclase activity"/>
    <property type="evidence" value="ECO:0007669"/>
    <property type="project" value="TreeGrafter"/>
</dbReference>